<gene>
    <name evidence="2" type="ORF">MUN86_23455</name>
</gene>
<evidence type="ECO:0000313" key="2">
    <source>
        <dbReference type="EMBL" id="UOQ68750.1"/>
    </source>
</evidence>
<evidence type="ECO:0000313" key="3">
    <source>
        <dbReference type="Proteomes" id="UP000830401"/>
    </source>
</evidence>
<geneLocation type="plasmid" evidence="2 3">
    <name>unnamed1</name>
</geneLocation>
<dbReference type="Pfam" id="PF06170">
    <property type="entry name" value="DUF983"/>
    <property type="match status" value="1"/>
</dbReference>
<keyword evidence="1" id="KW-0472">Membrane</keyword>
<keyword evidence="3" id="KW-1185">Reference proteome</keyword>
<dbReference type="PROSITE" id="PS51257">
    <property type="entry name" value="PROKAR_LIPOPROTEIN"/>
    <property type="match status" value="1"/>
</dbReference>
<evidence type="ECO:0000256" key="1">
    <source>
        <dbReference type="SAM" id="Phobius"/>
    </source>
</evidence>
<keyword evidence="1" id="KW-1133">Transmembrane helix</keyword>
<name>A0ABY4GD90_9BACT</name>
<reference evidence="2" key="1">
    <citation type="submission" date="2022-04" db="EMBL/GenBank/DDBJ databases">
        <title>Hymenobacter sp. isolated from the air.</title>
        <authorList>
            <person name="Won M."/>
            <person name="Lee C.-M."/>
            <person name="Woen H.-Y."/>
            <person name="Kwon S.-W."/>
        </authorList>
    </citation>
    <scope>NUCLEOTIDE SEQUENCE</scope>
    <source>
        <strain evidence="2">5420S-77</strain>
        <plasmid evidence="2">unnamed1</plasmid>
    </source>
</reference>
<keyword evidence="1" id="KW-0812">Transmembrane</keyword>
<protein>
    <submittedName>
        <fullName evidence="2">DUF983 domain-containing protein</fullName>
    </submittedName>
</protein>
<feature type="transmembrane region" description="Helical" evidence="1">
    <location>
        <begin position="50"/>
        <end position="69"/>
    </location>
</feature>
<dbReference type="InterPro" id="IPR009325">
    <property type="entry name" value="DUF983"/>
</dbReference>
<keyword evidence="2" id="KW-0614">Plasmid</keyword>
<feature type="transmembrane region" description="Helical" evidence="1">
    <location>
        <begin position="24"/>
        <end position="44"/>
    </location>
</feature>
<accession>A0ABY4GD90</accession>
<proteinExistence type="predicted"/>
<organism evidence="2 3">
    <name type="scientific">Hymenobacter volaticus</name>
    <dbReference type="NCBI Taxonomy" id="2932254"/>
    <lineage>
        <taxon>Bacteria</taxon>
        <taxon>Pseudomonadati</taxon>
        <taxon>Bacteroidota</taxon>
        <taxon>Cytophagia</taxon>
        <taxon>Cytophagales</taxon>
        <taxon>Hymenobacteraceae</taxon>
        <taxon>Hymenobacter</taxon>
    </lineage>
</organism>
<dbReference type="Proteomes" id="UP000830401">
    <property type="component" value="Plasmid unnamed1"/>
</dbReference>
<sequence>MPERCPVCQVAYEPEPGFYWGAMFVSYAFSIGCFAVGGVLAYYLLNDPAVWVYVLLVTSLVLVTAPATLRYSRAIMLYLFGGISYDTRYRHRAATHPHEIPATSSRS</sequence>
<dbReference type="EMBL" id="CP095062">
    <property type="protein sequence ID" value="UOQ68750.1"/>
    <property type="molecule type" value="Genomic_DNA"/>
</dbReference>